<reference evidence="1" key="1">
    <citation type="submission" date="2023-07" db="EMBL/GenBank/DDBJ databases">
        <title>A collection of bacterial strains from the Burkholderia cepacia Research Laboratory and Repository.</title>
        <authorList>
            <person name="Lipuma J."/>
            <person name="Spilker T."/>
            <person name="Caverly L."/>
        </authorList>
    </citation>
    <scope>NUCLEOTIDE SEQUENCE</scope>
    <source>
        <strain evidence="1">AU42020</strain>
    </source>
</reference>
<organism evidence="1 2">
    <name type="scientific">Burkholderia metallica</name>
    <dbReference type="NCBI Taxonomy" id="488729"/>
    <lineage>
        <taxon>Bacteria</taxon>
        <taxon>Pseudomonadati</taxon>
        <taxon>Pseudomonadota</taxon>
        <taxon>Betaproteobacteria</taxon>
        <taxon>Burkholderiales</taxon>
        <taxon>Burkholderiaceae</taxon>
        <taxon>Burkholderia</taxon>
        <taxon>Burkholderia cepacia complex</taxon>
    </lineage>
</organism>
<sequence>MIVEIRDCRLDVVRSRYRYHDPATGPPQPGARAAFVPVAAARRGERAIAANRHVRLDASRSGPRSPIASFRPPAKRCVRALTMTRATTIRHPIFVHDGIAPLIVADRACATPAERFAPQRTVAASCV</sequence>
<evidence type="ECO:0000313" key="1">
    <source>
        <dbReference type="EMBL" id="MDN7933269.1"/>
    </source>
</evidence>
<name>A0ABT8PDQ1_9BURK</name>
<evidence type="ECO:0000313" key="2">
    <source>
        <dbReference type="Proteomes" id="UP001171606"/>
    </source>
</evidence>
<proteinExistence type="predicted"/>
<comment type="caution">
    <text evidence="1">The sequence shown here is derived from an EMBL/GenBank/DDBJ whole genome shotgun (WGS) entry which is preliminary data.</text>
</comment>
<dbReference type="RefSeq" id="WP_301755956.1">
    <property type="nucleotide sequence ID" value="NZ_JAUJSQ010000006.1"/>
</dbReference>
<protein>
    <submittedName>
        <fullName evidence="1">Uncharacterized protein</fullName>
    </submittedName>
</protein>
<keyword evidence="2" id="KW-1185">Reference proteome</keyword>
<accession>A0ABT8PDQ1</accession>
<dbReference type="Proteomes" id="UP001171606">
    <property type="component" value="Unassembled WGS sequence"/>
</dbReference>
<gene>
    <name evidence="1" type="ORF">QZM52_18450</name>
</gene>
<dbReference type="EMBL" id="JAUJSQ010000006">
    <property type="protein sequence ID" value="MDN7933269.1"/>
    <property type="molecule type" value="Genomic_DNA"/>
</dbReference>